<comment type="catalytic activity">
    <reaction evidence="6">
        <text>Cleavage of hydrophobic, N-terminal signal or leader sequences from secreted and periplasmic proteins.</text>
        <dbReference type="EC" id="3.4.21.89"/>
    </reaction>
</comment>
<dbReference type="SUPFAM" id="SSF51306">
    <property type="entry name" value="LexA/Signal peptidase"/>
    <property type="match status" value="1"/>
</dbReference>
<dbReference type="PROSITE" id="PS00501">
    <property type="entry name" value="SPASE_I_1"/>
    <property type="match status" value="1"/>
</dbReference>
<reference evidence="8 9" key="1">
    <citation type="submission" date="2018-08" db="EMBL/GenBank/DDBJ databases">
        <title>A genome reference for cultivated species of the human gut microbiota.</title>
        <authorList>
            <person name="Zou Y."/>
            <person name="Xue W."/>
            <person name="Luo G."/>
        </authorList>
    </citation>
    <scope>NUCLEOTIDE SEQUENCE [LARGE SCALE GENOMIC DNA]</scope>
    <source>
        <strain evidence="8 9">AM32-8LB</strain>
    </source>
</reference>
<dbReference type="RefSeq" id="WP_118093697.1">
    <property type="nucleotide sequence ID" value="NZ_QSIQ01000038.1"/>
</dbReference>
<dbReference type="GO" id="GO:0006465">
    <property type="term" value="P:signal peptide processing"/>
    <property type="evidence" value="ECO:0007669"/>
    <property type="project" value="InterPro"/>
</dbReference>
<dbReference type="InterPro" id="IPR019533">
    <property type="entry name" value="Peptidase_S26"/>
</dbReference>
<dbReference type="AlphaFoldDB" id="A0A396AF27"/>
<evidence type="ECO:0000256" key="6">
    <source>
        <dbReference type="RuleBase" id="RU362042"/>
    </source>
</evidence>
<dbReference type="Pfam" id="PF10502">
    <property type="entry name" value="Peptidase_S26"/>
    <property type="match status" value="1"/>
</dbReference>
<evidence type="ECO:0000256" key="1">
    <source>
        <dbReference type="ARBA" id="ARBA00004401"/>
    </source>
</evidence>
<name>A0A396AF27_9FIRM</name>
<gene>
    <name evidence="8" type="primary">lepB</name>
    <name evidence="8" type="ORF">DW813_15530</name>
</gene>
<comment type="similarity">
    <text evidence="2 6">Belongs to the peptidase S26 family.</text>
</comment>
<dbReference type="Proteomes" id="UP000266391">
    <property type="component" value="Unassembled WGS sequence"/>
</dbReference>
<comment type="subcellular location">
    <subcellularLocation>
        <location evidence="1">Cell membrane</location>
        <topology evidence="1">Single-pass type II membrane protein</topology>
    </subcellularLocation>
    <subcellularLocation>
        <location evidence="6">Membrane</location>
        <topology evidence="6">Single-pass type II membrane protein</topology>
    </subcellularLocation>
</comment>
<keyword evidence="6" id="KW-0472">Membrane</keyword>
<dbReference type="PRINTS" id="PR00727">
    <property type="entry name" value="LEADERPTASE"/>
</dbReference>
<evidence type="ECO:0000256" key="4">
    <source>
        <dbReference type="ARBA" id="ARBA00022801"/>
    </source>
</evidence>
<organism evidence="8 9">
    <name type="scientific">Roseburia inulinivorans</name>
    <dbReference type="NCBI Taxonomy" id="360807"/>
    <lineage>
        <taxon>Bacteria</taxon>
        <taxon>Bacillati</taxon>
        <taxon>Bacillota</taxon>
        <taxon>Clostridia</taxon>
        <taxon>Lachnospirales</taxon>
        <taxon>Lachnospiraceae</taxon>
        <taxon>Roseburia</taxon>
    </lineage>
</organism>
<dbReference type="EMBL" id="QSIQ01000038">
    <property type="protein sequence ID" value="RHC99124.1"/>
    <property type="molecule type" value="Genomic_DNA"/>
</dbReference>
<proteinExistence type="inferred from homology"/>
<evidence type="ECO:0000256" key="2">
    <source>
        <dbReference type="ARBA" id="ARBA00009370"/>
    </source>
</evidence>
<dbReference type="InterPro" id="IPR036286">
    <property type="entry name" value="LexA/Signal_pep-like_sf"/>
</dbReference>
<dbReference type="Gene3D" id="2.10.109.10">
    <property type="entry name" value="Umud Fragment, subunit A"/>
    <property type="match status" value="1"/>
</dbReference>
<keyword evidence="6" id="KW-1133">Transmembrane helix</keyword>
<dbReference type="InterPro" id="IPR019756">
    <property type="entry name" value="Pept_S26A_signal_pept_1_Ser-AS"/>
</dbReference>
<evidence type="ECO:0000313" key="8">
    <source>
        <dbReference type="EMBL" id="RHC99124.1"/>
    </source>
</evidence>
<evidence type="ECO:0000256" key="3">
    <source>
        <dbReference type="ARBA" id="ARBA00022670"/>
    </source>
</evidence>
<protein>
    <recommendedName>
        <fullName evidence="6">Signal peptidase I</fullName>
        <ecNumber evidence="6">3.4.21.89</ecNumber>
    </recommendedName>
</protein>
<evidence type="ECO:0000259" key="7">
    <source>
        <dbReference type="Pfam" id="PF10502"/>
    </source>
</evidence>
<dbReference type="NCBIfam" id="TIGR02227">
    <property type="entry name" value="sigpep_I_bact"/>
    <property type="match status" value="1"/>
</dbReference>
<accession>A0A396AF27</accession>
<dbReference type="PANTHER" id="PTHR43390:SF1">
    <property type="entry name" value="CHLOROPLAST PROCESSING PEPTIDASE"/>
    <property type="match status" value="1"/>
</dbReference>
<dbReference type="GO" id="GO:0004252">
    <property type="term" value="F:serine-type endopeptidase activity"/>
    <property type="evidence" value="ECO:0007669"/>
    <property type="project" value="InterPro"/>
</dbReference>
<feature type="active site" evidence="5">
    <location>
        <position position="44"/>
    </location>
</feature>
<dbReference type="EC" id="3.4.21.89" evidence="6"/>
<keyword evidence="4 6" id="KW-0378">Hydrolase</keyword>
<comment type="caution">
    <text evidence="8">The sequence shown here is derived from an EMBL/GenBank/DDBJ whole genome shotgun (WGS) entry which is preliminary data.</text>
</comment>
<dbReference type="CDD" id="cd06530">
    <property type="entry name" value="S26_SPase_I"/>
    <property type="match status" value="1"/>
</dbReference>
<evidence type="ECO:0000313" key="9">
    <source>
        <dbReference type="Proteomes" id="UP000266391"/>
    </source>
</evidence>
<keyword evidence="3 6" id="KW-0645">Protease</keyword>
<dbReference type="GO" id="GO:0005886">
    <property type="term" value="C:plasma membrane"/>
    <property type="evidence" value="ECO:0007669"/>
    <property type="project" value="UniProtKB-SubCell"/>
</dbReference>
<dbReference type="InterPro" id="IPR000223">
    <property type="entry name" value="Pept_S26A_signal_pept_1"/>
</dbReference>
<dbReference type="GO" id="GO:0009003">
    <property type="term" value="F:signal peptidase activity"/>
    <property type="evidence" value="ECO:0007669"/>
    <property type="project" value="UniProtKB-EC"/>
</dbReference>
<feature type="transmembrane region" description="Helical" evidence="6">
    <location>
        <begin position="12"/>
        <end position="35"/>
    </location>
</feature>
<dbReference type="PANTHER" id="PTHR43390">
    <property type="entry name" value="SIGNAL PEPTIDASE I"/>
    <property type="match status" value="1"/>
</dbReference>
<feature type="domain" description="Peptidase S26" evidence="7">
    <location>
        <begin position="20"/>
        <end position="164"/>
    </location>
</feature>
<sequence length="185" mass="21096">MNKKVNDKKFQLSFKGLGIYIAVLALISLILNFVISISTIKSGSMEPTLMTGDIVIGNRLAYVTSSPKRGDIIFFHFNDQVYCKRIIGVAGDNIIFRDGYVYINGNRLDESSYLDEDLETNCTDTFTVPDNCVFVLGDYRENSYDSRFFDTPYLSEDVIISKAVIDISRILAERFLLHRKKFPMQ</sequence>
<feature type="active site" evidence="5">
    <location>
        <position position="84"/>
    </location>
</feature>
<evidence type="ECO:0000256" key="5">
    <source>
        <dbReference type="PIRSR" id="PIRSR600223-1"/>
    </source>
</evidence>
<keyword evidence="6" id="KW-0812">Transmembrane</keyword>